<keyword evidence="3" id="KW-1185">Reference proteome</keyword>
<dbReference type="InterPro" id="IPR036291">
    <property type="entry name" value="NAD(P)-bd_dom_sf"/>
</dbReference>
<evidence type="ECO:0000259" key="1">
    <source>
        <dbReference type="Pfam" id="PF01370"/>
    </source>
</evidence>
<dbReference type="Gene3D" id="3.40.50.720">
    <property type="entry name" value="NAD(P)-binding Rossmann-like Domain"/>
    <property type="match status" value="1"/>
</dbReference>
<gene>
    <name evidence="2" type="ORF">DT076_18740</name>
</gene>
<dbReference type="Pfam" id="PF01370">
    <property type="entry name" value="Epimerase"/>
    <property type="match status" value="1"/>
</dbReference>
<protein>
    <submittedName>
        <fullName evidence="2">NAD-dependent epimerase</fullName>
    </submittedName>
</protein>
<evidence type="ECO:0000313" key="3">
    <source>
        <dbReference type="Proteomes" id="UP000252770"/>
    </source>
</evidence>
<dbReference type="EMBL" id="QOUI01000016">
    <property type="protein sequence ID" value="RCK67979.1"/>
    <property type="molecule type" value="Genomic_DNA"/>
</dbReference>
<dbReference type="AlphaFoldDB" id="A0A367YR09"/>
<dbReference type="Proteomes" id="UP000252770">
    <property type="component" value="Unassembled WGS sequence"/>
</dbReference>
<evidence type="ECO:0000313" key="2">
    <source>
        <dbReference type="EMBL" id="RCK67979.1"/>
    </source>
</evidence>
<dbReference type="InterPro" id="IPR001509">
    <property type="entry name" value="Epimerase_deHydtase"/>
</dbReference>
<proteinExistence type="predicted"/>
<accession>A0A367YR09</accession>
<sequence>MSTVLIAGAGPIGSTLSRRMAADGHDVVLVSRSGRGPAHPGVRRVALDAGAPDMLELAQGCDVLVNAINLPYHRWAIDWPPLHRNLMLAAERSGAPLALIGNFYTYPADVVMSPDVAMDPPTRKGAVRARMWEELLAAQAAGRLRTMELRASDYIGPAALETENAHGGRRLVEPVLAGRRAWVVGNPDAPHMWTSVDDIARTAATLVLDDRAWGRAWHVPNAEPRSIRQLAADVARAGGAPEPRVSGYPRWMLSMMGLADARLREVLEMRYQFDRPFLSDDSETTAVFGLTATPWQQTIEETVAAARRDAAKALA</sequence>
<name>A0A367YR09_9ACTN</name>
<organism evidence="2 3">
    <name type="scientific">Desertihabitans brevis</name>
    <dbReference type="NCBI Taxonomy" id="2268447"/>
    <lineage>
        <taxon>Bacteria</taxon>
        <taxon>Bacillati</taxon>
        <taxon>Actinomycetota</taxon>
        <taxon>Actinomycetes</taxon>
        <taxon>Propionibacteriales</taxon>
        <taxon>Propionibacteriaceae</taxon>
        <taxon>Desertihabitans</taxon>
    </lineage>
</organism>
<reference evidence="2 3" key="1">
    <citation type="submission" date="2018-07" db="EMBL/GenBank/DDBJ databases">
        <title>Desertimonas flava gen. nov. sp. nov.</title>
        <authorList>
            <person name="Liu S."/>
        </authorList>
    </citation>
    <scope>NUCLEOTIDE SEQUENCE [LARGE SCALE GENOMIC DNA]</scope>
    <source>
        <strain evidence="2 3">16Sb5-5</strain>
    </source>
</reference>
<dbReference type="RefSeq" id="WP_114128227.1">
    <property type="nucleotide sequence ID" value="NZ_QOUI01000016.1"/>
</dbReference>
<feature type="domain" description="NAD-dependent epimerase/dehydratase" evidence="1">
    <location>
        <begin position="4"/>
        <end position="207"/>
    </location>
</feature>
<dbReference type="SUPFAM" id="SSF51735">
    <property type="entry name" value="NAD(P)-binding Rossmann-fold domains"/>
    <property type="match status" value="1"/>
</dbReference>
<comment type="caution">
    <text evidence="2">The sequence shown here is derived from an EMBL/GenBank/DDBJ whole genome shotgun (WGS) entry which is preliminary data.</text>
</comment>